<protein>
    <submittedName>
        <fullName evidence="2">Acetyltransferase</fullName>
    </submittedName>
</protein>
<dbReference type="AlphaFoldDB" id="A0AA87Q3G0"/>
<evidence type="ECO:0000313" key="2">
    <source>
        <dbReference type="EMBL" id="GAJ91669.1"/>
    </source>
</evidence>
<dbReference type="InterPro" id="IPR016181">
    <property type="entry name" value="Acyl_CoA_acyltransferase"/>
</dbReference>
<dbReference type="PANTHER" id="PTHR43792:SF16">
    <property type="entry name" value="N-ACETYLTRANSFERASE DOMAIN-CONTAINING PROTEIN"/>
    <property type="match status" value="1"/>
</dbReference>
<dbReference type="CDD" id="cd04301">
    <property type="entry name" value="NAT_SF"/>
    <property type="match status" value="1"/>
</dbReference>
<dbReference type="InterPro" id="IPR000182">
    <property type="entry name" value="GNAT_dom"/>
</dbReference>
<dbReference type="Proteomes" id="UP000026941">
    <property type="component" value="Unassembled WGS sequence"/>
</dbReference>
<dbReference type="InterPro" id="IPR051531">
    <property type="entry name" value="N-acetyltransferase"/>
</dbReference>
<dbReference type="Gene3D" id="3.40.630.30">
    <property type="match status" value="1"/>
</dbReference>
<dbReference type="SUPFAM" id="SSF55729">
    <property type="entry name" value="Acyl-CoA N-acyltransferases (Nat)"/>
    <property type="match status" value="1"/>
</dbReference>
<name>A0AA87Q3G0_RHIRH</name>
<feature type="domain" description="N-acetyltransferase" evidence="1">
    <location>
        <begin position="36"/>
        <end position="198"/>
    </location>
</feature>
<accession>A0AA87Q3G0</accession>
<gene>
    <name evidence="2" type="ORF">RRH01S_02_03370</name>
</gene>
<dbReference type="GO" id="GO:0016747">
    <property type="term" value="F:acyltransferase activity, transferring groups other than amino-acyl groups"/>
    <property type="evidence" value="ECO:0007669"/>
    <property type="project" value="InterPro"/>
</dbReference>
<proteinExistence type="predicted"/>
<evidence type="ECO:0000313" key="3">
    <source>
        <dbReference type="Proteomes" id="UP000026941"/>
    </source>
</evidence>
<dbReference type="Pfam" id="PF13302">
    <property type="entry name" value="Acetyltransf_3"/>
    <property type="match status" value="1"/>
</dbReference>
<dbReference type="PROSITE" id="PS51186">
    <property type="entry name" value="GNAT"/>
    <property type="match status" value="1"/>
</dbReference>
<sequence length="198" mass="22639">MANRERDKMSMNSAMPERKEIAPAMTTIPTLTTERLILRAHRLEEFENYADFWKQNDLMRFVGGEPPSREQTWARFLRYTGMWHHLGFGFFAIEERGSGRFVGEAGFLDSHRDMNPTTEGTLETGWAISPPLQGKGYATEAIRAAIAWADGTFADRRMTCIIDPENTPSLRVAEKVGFRRIGETVYKGGTNVMLERWK</sequence>
<dbReference type="EMBL" id="BAYX01000002">
    <property type="protein sequence ID" value="GAJ91669.1"/>
    <property type="molecule type" value="Genomic_DNA"/>
</dbReference>
<reference evidence="2 3" key="1">
    <citation type="submission" date="2014-05" db="EMBL/GenBank/DDBJ databases">
        <title>Whole genome shotgun sequence of Rhizobium rhizogenes NBRC 13257.</title>
        <authorList>
            <person name="Katano-Makiyama Y."/>
            <person name="Hosoyama A."/>
            <person name="Hashimoto M."/>
            <person name="Hosoyama Y."/>
            <person name="Noguchi M."/>
            <person name="Tsuchikane K."/>
            <person name="Kimura A."/>
            <person name="Ohji S."/>
            <person name="Ichikawa N."/>
            <person name="Yamazoe A."/>
            <person name="Fujita N."/>
        </authorList>
    </citation>
    <scope>NUCLEOTIDE SEQUENCE [LARGE SCALE GENOMIC DNA]</scope>
    <source>
        <strain evidence="2 3">NBRC 13257</strain>
    </source>
</reference>
<comment type="caution">
    <text evidence="2">The sequence shown here is derived from an EMBL/GenBank/DDBJ whole genome shotgun (WGS) entry which is preliminary data.</text>
</comment>
<evidence type="ECO:0000259" key="1">
    <source>
        <dbReference type="PROSITE" id="PS51186"/>
    </source>
</evidence>
<organism evidence="2 3">
    <name type="scientific">Rhizobium rhizogenes NBRC 13257</name>
    <dbReference type="NCBI Taxonomy" id="1220581"/>
    <lineage>
        <taxon>Bacteria</taxon>
        <taxon>Pseudomonadati</taxon>
        <taxon>Pseudomonadota</taxon>
        <taxon>Alphaproteobacteria</taxon>
        <taxon>Hyphomicrobiales</taxon>
        <taxon>Rhizobiaceae</taxon>
        <taxon>Rhizobium/Agrobacterium group</taxon>
        <taxon>Rhizobium</taxon>
    </lineage>
</organism>
<dbReference type="PANTHER" id="PTHR43792">
    <property type="entry name" value="GNAT FAMILY, PUTATIVE (AFU_ORTHOLOGUE AFUA_3G00765)-RELATED-RELATED"/>
    <property type="match status" value="1"/>
</dbReference>